<reference evidence="1 2" key="1">
    <citation type="submission" date="2016-10" db="EMBL/GenBank/DDBJ databases">
        <authorList>
            <person name="de Groot N.N."/>
        </authorList>
    </citation>
    <scope>NUCLEOTIDE SEQUENCE [LARGE SCALE GENOMIC DNA]</scope>
    <source>
        <strain evidence="1 2">CGMCC 1.5337</strain>
    </source>
</reference>
<evidence type="ECO:0000313" key="1">
    <source>
        <dbReference type="EMBL" id="SEW12932.1"/>
    </source>
</evidence>
<accession>A0A1I0PFG6</accession>
<dbReference type="AlphaFoldDB" id="A0A1I0PFG6"/>
<dbReference type="RefSeq" id="WP_143052173.1">
    <property type="nucleotide sequence ID" value="NZ_FOJA01000001.1"/>
</dbReference>
<proteinExistence type="predicted"/>
<name>A0A1I0PFG6_9EURY</name>
<dbReference type="Proteomes" id="UP000198518">
    <property type="component" value="Unassembled WGS sequence"/>
</dbReference>
<sequence length="178" mass="20387">MGKPAWINHASGPVSRKHYNEQAIDRGYGMLHWDNISSLNPDKYNQKRTKAQREIRKLSEIVENGQTAVTFYNPLSRITTRKAESVCIIPATASALQEPIKVEPYGSVDLDPDEYKWIFKGVKFDEETTVEVSQLMYRLCSTQTFTRHIGRLVTGTRLTKRLSRLRIEVNPSHTLLPV</sequence>
<organism evidence="1 2">
    <name type="scientific">Halobacterium jilantaiense</name>
    <dbReference type="NCBI Taxonomy" id="355548"/>
    <lineage>
        <taxon>Archaea</taxon>
        <taxon>Methanobacteriati</taxon>
        <taxon>Methanobacteriota</taxon>
        <taxon>Stenosarchaea group</taxon>
        <taxon>Halobacteria</taxon>
        <taxon>Halobacteriales</taxon>
        <taxon>Halobacteriaceae</taxon>
        <taxon>Halobacterium</taxon>
    </lineage>
</organism>
<dbReference type="EMBL" id="FOJA01000001">
    <property type="protein sequence ID" value="SEW12932.1"/>
    <property type="molecule type" value="Genomic_DNA"/>
</dbReference>
<keyword evidence="2" id="KW-1185">Reference proteome</keyword>
<evidence type="ECO:0000313" key="2">
    <source>
        <dbReference type="Proteomes" id="UP000198518"/>
    </source>
</evidence>
<gene>
    <name evidence="1" type="ORF">SAMN04487945_1639</name>
</gene>
<protein>
    <submittedName>
        <fullName evidence="1">Uncharacterized protein</fullName>
    </submittedName>
</protein>